<keyword evidence="7 14" id="KW-0547">Nucleotide-binding</keyword>
<keyword evidence="6" id="KW-0812">Transmembrane</keyword>
<dbReference type="AlphaFoldDB" id="J3LMD7"/>
<feature type="compositionally biased region" description="Polar residues" evidence="15">
    <location>
        <begin position="490"/>
        <end position="503"/>
    </location>
</feature>
<dbReference type="InterPro" id="IPR008271">
    <property type="entry name" value="Ser/Thr_kinase_AS"/>
</dbReference>
<comment type="subcellular location">
    <subcellularLocation>
        <location evidence="1">Cell membrane</location>
        <topology evidence="1">Single-pass membrane protein</topology>
    </subcellularLocation>
</comment>
<evidence type="ECO:0000256" key="11">
    <source>
        <dbReference type="ARBA" id="ARBA00023136"/>
    </source>
</evidence>
<evidence type="ECO:0000256" key="1">
    <source>
        <dbReference type="ARBA" id="ARBA00004162"/>
    </source>
</evidence>
<dbReference type="GO" id="GO:0005886">
    <property type="term" value="C:plasma membrane"/>
    <property type="evidence" value="ECO:0007669"/>
    <property type="project" value="UniProtKB-SubCell"/>
</dbReference>
<dbReference type="SMART" id="SM00220">
    <property type="entry name" value="S_TKc"/>
    <property type="match status" value="1"/>
</dbReference>
<dbReference type="InterPro" id="IPR002347">
    <property type="entry name" value="SDR_fam"/>
</dbReference>
<dbReference type="InterPro" id="IPR020904">
    <property type="entry name" value="Sc_DH/Rdtase_CS"/>
</dbReference>
<sequence length="755" mass="82296">MWARFWYSKPAERARPAALVPPPPPPTPPQYVPPEEPSAFAKLYAVAGDVVDRAKALLTTGGPPVQGVTPSDDGPRVRRALAVLTAPASDPAPAAPQKDSSSGLSDLPPQPFVAQQAPPDHYFMQQQQHPTPPQTSGTFSDAGSERPHSVDILTELPKTGGSLSYDQLAAATNGFSPDNVIGQGGFGCVYRGKLQDGTEVAIKKLKTESKQGDREFRAEVEIITRVHHRNLVSLVGYCIFGDERLLVYEFVPNKTLDTHLHGNKGPPLDWQQRWKIAVGSARGLAYLHDDCAPKIIHRDVKASNILLDHDFEPKVADFGLAKYQPGNHTHVSTRIMGTFGYIAPEFLSSGKLTDKADVFAYGVVLLELITGRLPVQSSESYMDSTLVGWAKPLLSQVTEEGNFDILVDPDIGDDYDENIMMRMIECASAAVRQSAHLRPSMVQILKHLQGETHGEDAHSIFRFSYEDDTYSSMMESGESIGPRSRRAPRSQGNTSSDYSSEQALTDKANRSPAKGWRAVVDELAALGAAVHTCSRKEGELGERLREWEGKGFRVTGSVYDVSVREQRERMLREVAGLYGGKLDILVNNVGTNISKQTTEYSADDYSFIMATNLESAYHLCQLAHPLLKASGAGSIVFISSVSGVVAVCSGTVYAMTKGAMNQLAKNLACEWAKDNIRTNSVAPWYIKTSLVEDELAREGFADSVMRRTALKRVGEPEEVSSLVAYLCMPGASYITGQTISVDGGMTINGLYPNQD</sequence>
<dbReference type="PANTHER" id="PTHR47982">
    <property type="entry name" value="PROLINE-RICH RECEPTOR-LIKE PROTEIN KINASE PERK4"/>
    <property type="match status" value="1"/>
</dbReference>
<dbReference type="Pfam" id="PF00069">
    <property type="entry name" value="Pkinase"/>
    <property type="match status" value="1"/>
</dbReference>
<dbReference type="InterPro" id="IPR000719">
    <property type="entry name" value="Prot_kinase_dom"/>
</dbReference>
<dbReference type="FunFam" id="1.10.510.10:FF:000173">
    <property type="entry name" value="proline-rich receptor-like protein kinase PERK8"/>
    <property type="match status" value="1"/>
</dbReference>
<name>J3LMD7_ORYBR</name>
<comment type="catalytic activity">
    <reaction evidence="12">
        <text>L-threonyl-[protein] + ATP = O-phospho-L-threonyl-[protein] + ADP + H(+)</text>
        <dbReference type="Rhea" id="RHEA:46608"/>
        <dbReference type="Rhea" id="RHEA-COMP:11060"/>
        <dbReference type="Rhea" id="RHEA-COMP:11605"/>
        <dbReference type="ChEBI" id="CHEBI:15378"/>
        <dbReference type="ChEBI" id="CHEBI:30013"/>
        <dbReference type="ChEBI" id="CHEBI:30616"/>
        <dbReference type="ChEBI" id="CHEBI:61977"/>
        <dbReference type="ChEBI" id="CHEBI:456216"/>
        <dbReference type="EC" id="2.7.11.1"/>
    </reaction>
</comment>
<dbReference type="PRINTS" id="PR00081">
    <property type="entry name" value="GDHRDH"/>
</dbReference>
<feature type="compositionally biased region" description="Low complexity" evidence="15">
    <location>
        <begin position="86"/>
        <end position="102"/>
    </location>
</feature>
<protein>
    <recommendedName>
        <fullName evidence="2">non-specific serine/threonine protein kinase</fullName>
        <ecNumber evidence="2">2.7.11.1</ecNumber>
    </recommendedName>
</protein>
<keyword evidence="3" id="KW-1003">Cell membrane</keyword>
<dbReference type="Gene3D" id="3.40.50.720">
    <property type="entry name" value="NAD(P)-binding Rossmann-like Domain"/>
    <property type="match status" value="1"/>
</dbReference>
<keyword evidence="18" id="KW-1185">Reference proteome</keyword>
<feature type="binding site" evidence="14">
    <location>
        <position position="204"/>
    </location>
    <ligand>
        <name>ATP</name>
        <dbReference type="ChEBI" id="CHEBI:30616"/>
    </ligand>
</feature>
<accession>J3LMD7</accession>
<dbReference type="HOGENOM" id="CLU_021449_0_0_1"/>
<evidence type="ECO:0000256" key="2">
    <source>
        <dbReference type="ARBA" id="ARBA00012513"/>
    </source>
</evidence>
<dbReference type="PROSITE" id="PS00108">
    <property type="entry name" value="PROTEIN_KINASE_ST"/>
    <property type="match status" value="1"/>
</dbReference>
<evidence type="ECO:0000256" key="3">
    <source>
        <dbReference type="ARBA" id="ARBA00022475"/>
    </source>
</evidence>
<dbReference type="PANTHER" id="PTHR47982:SF25">
    <property type="entry name" value="NON-SPECIFIC SERINE_THREONINE PROTEIN KINASE"/>
    <property type="match status" value="1"/>
</dbReference>
<evidence type="ECO:0000256" key="4">
    <source>
        <dbReference type="ARBA" id="ARBA00022527"/>
    </source>
</evidence>
<evidence type="ECO:0000256" key="14">
    <source>
        <dbReference type="PROSITE-ProRule" id="PRU10141"/>
    </source>
</evidence>
<keyword evidence="8" id="KW-0418">Kinase</keyword>
<dbReference type="Gramene" id="OB03G22130.1">
    <property type="protein sequence ID" value="OB03G22130.1"/>
    <property type="gene ID" value="OB03G22130"/>
</dbReference>
<keyword evidence="10" id="KW-1133">Transmembrane helix</keyword>
<dbReference type="FunFam" id="3.40.50.720:FF:000084">
    <property type="entry name" value="Short-chain dehydrogenase reductase"/>
    <property type="match status" value="1"/>
</dbReference>
<keyword evidence="11" id="KW-0472">Membrane</keyword>
<dbReference type="SUPFAM" id="SSF56112">
    <property type="entry name" value="Protein kinase-like (PK-like)"/>
    <property type="match status" value="1"/>
</dbReference>
<keyword evidence="4" id="KW-0723">Serine/threonine-protein kinase</keyword>
<dbReference type="InterPro" id="IPR036291">
    <property type="entry name" value="NAD(P)-bd_dom_sf"/>
</dbReference>
<dbReference type="Proteomes" id="UP000006038">
    <property type="component" value="Chromosome 3"/>
</dbReference>
<proteinExistence type="predicted"/>
<feature type="region of interest" description="Disordered" evidence="15">
    <location>
        <begin position="85"/>
        <end position="147"/>
    </location>
</feature>
<evidence type="ECO:0000256" key="5">
    <source>
        <dbReference type="ARBA" id="ARBA00022679"/>
    </source>
</evidence>
<evidence type="ECO:0000259" key="16">
    <source>
        <dbReference type="PROSITE" id="PS50011"/>
    </source>
</evidence>
<keyword evidence="9 14" id="KW-0067">ATP-binding</keyword>
<dbReference type="PROSITE" id="PS00107">
    <property type="entry name" value="PROTEIN_KINASE_ATP"/>
    <property type="match status" value="1"/>
</dbReference>
<dbReference type="CDD" id="cd14066">
    <property type="entry name" value="STKc_IRAK"/>
    <property type="match status" value="1"/>
</dbReference>
<evidence type="ECO:0000256" key="6">
    <source>
        <dbReference type="ARBA" id="ARBA00022692"/>
    </source>
</evidence>
<dbReference type="InterPro" id="IPR047117">
    <property type="entry name" value="PERK1-13-like"/>
</dbReference>
<evidence type="ECO:0000313" key="18">
    <source>
        <dbReference type="Proteomes" id="UP000006038"/>
    </source>
</evidence>
<comment type="catalytic activity">
    <reaction evidence="13">
        <text>L-seryl-[protein] + ATP = O-phospho-L-seryl-[protein] + ADP + H(+)</text>
        <dbReference type="Rhea" id="RHEA:17989"/>
        <dbReference type="Rhea" id="RHEA-COMP:9863"/>
        <dbReference type="Rhea" id="RHEA-COMP:11604"/>
        <dbReference type="ChEBI" id="CHEBI:15378"/>
        <dbReference type="ChEBI" id="CHEBI:29999"/>
        <dbReference type="ChEBI" id="CHEBI:30616"/>
        <dbReference type="ChEBI" id="CHEBI:83421"/>
        <dbReference type="ChEBI" id="CHEBI:456216"/>
        <dbReference type="EC" id="2.7.11.1"/>
    </reaction>
</comment>
<evidence type="ECO:0000313" key="17">
    <source>
        <dbReference type="EnsemblPlants" id="OB03G22130.1"/>
    </source>
</evidence>
<organism evidence="17">
    <name type="scientific">Oryza brachyantha</name>
    <name type="common">malo sina</name>
    <dbReference type="NCBI Taxonomy" id="4533"/>
    <lineage>
        <taxon>Eukaryota</taxon>
        <taxon>Viridiplantae</taxon>
        <taxon>Streptophyta</taxon>
        <taxon>Embryophyta</taxon>
        <taxon>Tracheophyta</taxon>
        <taxon>Spermatophyta</taxon>
        <taxon>Magnoliopsida</taxon>
        <taxon>Liliopsida</taxon>
        <taxon>Poales</taxon>
        <taxon>Poaceae</taxon>
        <taxon>BOP clade</taxon>
        <taxon>Oryzoideae</taxon>
        <taxon>Oryzeae</taxon>
        <taxon>Oryzinae</taxon>
        <taxon>Oryza</taxon>
    </lineage>
</organism>
<feature type="compositionally biased region" description="Low complexity" evidence="15">
    <location>
        <begin position="112"/>
        <end position="129"/>
    </location>
</feature>
<keyword evidence="5" id="KW-0808">Transferase</keyword>
<evidence type="ECO:0000256" key="7">
    <source>
        <dbReference type="ARBA" id="ARBA00022741"/>
    </source>
</evidence>
<evidence type="ECO:0000256" key="8">
    <source>
        <dbReference type="ARBA" id="ARBA00022777"/>
    </source>
</evidence>
<feature type="domain" description="Protein kinase" evidence="16">
    <location>
        <begin position="175"/>
        <end position="461"/>
    </location>
</feature>
<dbReference type="EC" id="2.7.11.1" evidence="2"/>
<feature type="region of interest" description="Disordered" evidence="15">
    <location>
        <begin position="1"/>
        <end position="35"/>
    </location>
</feature>
<evidence type="ECO:0000256" key="13">
    <source>
        <dbReference type="ARBA" id="ARBA00048679"/>
    </source>
</evidence>
<dbReference type="Gene3D" id="3.30.200.20">
    <property type="entry name" value="Phosphorylase Kinase, domain 1"/>
    <property type="match status" value="1"/>
</dbReference>
<dbReference type="eggNOG" id="KOG1187">
    <property type="taxonomic scope" value="Eukaryota"/>
</dbReference>
<dbReference type="PROSITE" id="PS00061">
    <property type="entry name" value="ADH_SHORT"/>
    <property type="match status" value="1"/>
</dbReference>
<dbReference type="SUPFAM" id="SSF51735">
    <property type="entry name" value="NAD(P)-binding Rossmann-fold domains"/>
    <property type="match status" value="1"/>
</dbReference>
<dbReference type="Gene3D" id="1.10.510.10">
    <property type="entry name" value="Transferase(Phosphotransferase) domain 1"/>
    <property type="match status" value="1"/>
</dbReference>
<feature type="compositionally biased region" description="Pro residues" evidence="15">
    <location>
        <begin position="19"/>
        <end position="35"/>
    </location>
</feature>
<dbReference type="PRINTS" id="PR00080">
    <property type="entry name" value="SDRFAMILY"/>
</dbReference>
<dbReference type="PROSITE" id="PS50011">
    <property type="entry name" value="PROTEIN_KINASE_DOM"/>
    <property type="match status" value="1"/>
</dbReference>
<dbReference type="GO" id="GO:0004674">
    <property type="term" value="F:protein serine/threonine kinase activity"/>
    <property type="evidence" value="ECO:0007669"/>
    <property type="project" value="UniProtKB-KW"/>
</dbReference>
<dbReference type="EnsemblPlants" id="OB03G22130.1">
    <property type="protein sequence ID" value="OB03G22130.1"/>
    <property type="gene ID" value="OB03G22130"/>
</dbReference>
<evidence type="ECO:0000256" key="15">
    <source>
        <dbReference type="SAM" id="MobiDB-lite"/>
    </source>
</evidence>
<feature type="region of interest" description="Disordered" evidence="15">
    <location>
        <begin position="472"/>
        <end position="511"/>
    </location>
</feature>
<dbReference type="Pfam" id="PF13561">
    <property type="entry name" value="adh_short_C2"/>
    <property type="match status" value="1"/>
</dbReference>
<reference evidence="17" key="2">
    <citation type="submission" date="2013-04" db="UniProtKB">
        <authorList>
            <consortium name="EnsemblPlants"/>
        </authorList>
    </citation>
    <scope>IDENTIFICATION</scope>
</reference>
<dbReference type="InterPro" id="IPR017441">
    <property type="entry name" value="Protein_kinase_ATP_BS"/>
</dbReference>
<dbReference type="FunFam" id="3.30.200.20:FF:000395">
    <property type="entry name" value="Proline-rich receptor-like protein kinase PERK3"/>
    <property type="match status" value="1"/>
</dbReference>
<dbReference type="eggNOG" id="KOG0725">
    <property type="taxonomic scope" value="Eukaryota"/>
</dbReference>
<dbReference type="OMA" id="WARFWYS"/>
<dbReference type="InterPro" id="IPR011009">
    <property type="entry name" value="Kinase-like_dom_sf"/>
</dbReference>
<dbReference type="GO" id="GO:0005524">
    <property type="term" value="F:ATP binding"/>
    <property type="evidence" value="ECO:0007669"/>
    <property type="project" value="UniProtKB-UniRule"/>
</dbReference>
<reference evidence="17" key="1">
    <citation type="journal article" date="2013" name="Nat. Commun.">
        <title>Whole-genome sequencing of Oryza brachyantha reveals mechanisms underlying Oryza genome evolution.</title>
        <authorList>
            <person name="Chen J."/>
            <person name="Huang Q."/>
            <person name="Gao D."/>
            <person name="Wang J."/>
            <person name="Lang Y."/>
            <person name="Liu T."/>
            <person name="Li B."/>
            <person name="Bai Z."/>
            <person name="Luis Goicoechea J."/>
            <person name="Liang C."/>
            <person name="Chen C."/>
            <person name="Zhang W."/>
            <person name="Sun S."/>
            <person name="Liao Y."/>
            <person name="Zhang X."/>
            <person name="Yang L."/>
            <person name="Song C."/>
            <person name="Wang M."/>
            <person name="Shi J."/>
            <person name="Liu G."/>
            <person name="Liu J."/>
            <person name="Zhou H."/>
            <person name="Zhou W."/>
            <person name="Yu Q."/>
            <person name="An N."/>
            <person name="Chen Y."/>
            <person name="Cai Q."/>
            <person name="Wang B."/>
            <person name="Liu B."/>
            <person name="Min J."/>
            <person name="Huang Y."/>
            <person name="Wu H."/>
            <person name="Li Z."/>
            <person name="Zhang Y."/>
            <person name="Yin Y."/>
            <person name="Song W."/>
            <person name="Jiang J."/>
            <person name="Jackson S.A."/>
            <person name="Wing R.A."/>
            <person name="Wang J."/>
            <person name="Chen M."/>
        </authorList>
    </citation>
    <scope>NUCLEOTIDE SEQUENCE [LARGE SCALE GENOMIC DNA]</scope>
    <source>
        <strain evidence="17">cv. IRGC 101232</strain>
    </source>
</reference>
<evidence type="ECO:0000256" key="12">
    <source>
        <dbReference type="ARBA" id="ARBA00047899"/>
    </source>
</evidence>
<evidence type="ECO:0000256" key="9">
    <source>
        <dbReference type="ARBA" id="ARBA00022840"/>
    </source>
</evidence>
<evidence type="ECO:0000256" key="10">
    <source>
        <dbReference type="ARBA" id="ARBA00022989"/>
    </source>
</evidence>